<dbReference type="EMBL" id="CAJVPQ010000613">
    <property type="protein sequence ID" value="CAG8496413.1"/>
    <property type="molecule type" value="Genomic_DNA"/>
</dbReference>
<sequence length="45" mass="4896">MLMVTSINKEQNPQIPRKPKTDKASKITGPSLLTLKSSSQEIKAG</sequence>
<reference evidence="2" key="1">
    <citation type="submission" date="2021-06" db="EMBL/GenBank/DDBJ databases">
        <authorList>
            <person name="Kallberg Y."/>
            <person name="Tangrot J."/>
            <person name="Rosling A."/>
        </authorList>
    </citation>
    <scope>NUCLEOTIDE SEQUENCE</scope>
    <source>
        <strain evidence="2">UK204</strain>
    </source>
</reference>
<feature type="region of interest" description="Disordered" evidence="1">
    <location>
        <begin position="1"/>
        <end position="45"/>
    </location>
</feature>
<accession>A0A9N8ZHY5</accession>
<evidence type="ECO:0000313" key="3">
    <source>
        <dbReference type="Proteomes" id="UP000789570"/>
    </source>
</evidence>
<evidence type="ECO:0000256" key="1">
    <source>
        <dbReference type="SAM" id="MobiDB-lite"/>
    </source>
</evidence>
<evidence type="ECO:0000313" key="2">
    <source>
        <dbReference type="EMBL" id="CAG8496413.1"/>
    </source>
</evidence>
<dbReference type="Proteomes" id="UP000789570">
    <property type="component" value="Unassembled WGS sequence"/>
</dbReference>
<name>A0A9N8ZHY5_9GLOM</name>
<dbReference type="AlphaFoldDB" id="A0A9N8ZHY5"/>
<organism evidence="2 3">
    <name type="scientific">Funneliformis caledonium</name>
    <dbReference type="NCBI Taxonomy" id="1117310"/>
    <lineage>
        <taxon>Eukaryota</taxon>
        <taxon>Fungi</taxon>
        <taxon>Fungi incertae sedis</taxon>
        <taxon>Mucoromycota</taxon>
        <taxon>Glomeromycotina</taxon>
        <taxon>Glomeromycetes</taxon>
        <taxon>Glomerales</taxon>
        <taxon>Glomeraceae</taxon>
        <taxon>Funneliformis</taxon>
    </lineage>
</organism>
<keyword evidence="3" id="KW-1185">Reference proteome</keyword>
<proteinExistence type="predicted"/>
<comment type="caution">
    <text evidence="2">The sequence shown here is derived from an EMBL/GenBank/DDBJ whole genome shotgun (WGS) entry which is preliminary data.</text>
</comment>
<feature type="compositionally biased region" description="Polar residues" evidence="1">
    <location>
        <begin position="34"/>
        <end position="45"/>
    </location>
</feature>
<protein>
    <submittedName>
        <fullName evidence="2">2012_t:CDS:1</fullName>
    </submittedName>
</protein>
<gene>
    <name evidence="2" type="ORF">FCALED_LOCUS3479</name>
</gene>
<feature type="compositionally biased region" description="Polar residues" evidence="1">
    <location>
        <begin position="1"/>
        <end position="14"/>
    </location>
</feature>